<comment type="caution">
    <text evidence="2">The sequence shown here is derived from an EMBL/GenBank/DDBJ whole genome shotgun (WGS) entry which is preliminary data.</text>
</comment>
<dbReference type="AlphaFoldDB" id="A0A0A0BG14"/>
<dbReference type="PANTHER" id="PTHR33271:SF22">
    <property type="entry name" value="OS04G0445200 PROTEIN"/>
    <property type="match status" value="1"/>
</dbReference>
<accession>A0A0A0BG14</accession>
<proteinExistence type="predicted"/>
<evidence type="ECO:0000313" key="2">
    <source>
        <dbReference type="EMBL" id="KGM06790.1"/>
    </source>
</evidence>
<sequence>MKAITVEHQPEQARLTELGVYAWPIWEKGQSEFPWHYDETETAYILDGEVVVTSADGQEVVHLKAGDLVTFAAGLSCRWEIKQDLRKHYQFG</sequence>
<dbReference type="EMBL" id="JRQD01000003">
    <property type="protein sequence ID" value="KGM06790.1"/>
    <property type="molecule type" value="Genomic_DNA"/>
</dbReference>
<dbReference type="InterPro" id="IPR008579">
    <property type="entry name" value="UGlyAH_Cupin_dom"/>
</dbReference>
<dbReference type="STRING" id="392484.LP43_1282"/>
<dbReference type="Proteomes" id="UP000029999">
    <property type="component" value="Unassembled WGS sequence"/>
</dbReference>
<dbReference type="Gene3D" id="2.60.120.10">
    <property type="entry name" value="Jelly Rolls"/>
    <property type="match status" value="1"/>
</dbReference>
<evidence type="ECO:0000313" key="3">
    <source>
        <dbReference type="Proteomes" id="UP000029999"/>
    </source>
</evidence>
<dbReference type="Pfam" id="PF05899">
    <property type="entry name" value="Cupin_3"/>
    <property type="match status" value="1"/>
</dbReference>
<dbReference type="CDD" id="cd02227">
    <property type="entry name" value="cupin_TM1112-like"/>
    <property type="match status" value="1"/>
</dbReference>
<dbReference type="InterPro" id="IPR014710">
    <property type="entry name" value="RmlC-like_jellyroll"/>
</dbReference>
<dbReference type="RefSeq" id="WP_036313364.1">
    <property type="nucleotide sequence ID" value="NZ_JRQD01000003.1"/>
</dbReference>
<name>A0A0A0BG14_9GAMM</name>
<evidence type="ECO:0000259" key="1">
    <source>
        <dbReference type="Pfam" id="PF05899"/>
    </source>
</evidence>
<feature type="domain" description="(S)-ureidoglycine aminohydrolase cupin" evidence="1">
    <location>
        <begin position="16"/>
        <end position="89"/>
    </location>
</feature>
<dbReference type="PANTHER" id="PTHR33271">
    <property type="entry name" value="OS04G0445200 PROTEIN"/>
    <property type="match status" value="1"/>
</dbReference>
<reference evidence="2 3" key="1">
    <citation type="submission" date="2014-09" db="EMBL/GenBank/DDBJ databases">
        <authorList>
            <person name="Grob C."/>
            <person name="Taubert M."/>
            <person name="Howat A.M."/>
            <person name="Burns O.J."/>
            <person name="Dixon J.L."/>
            <person name="Chen Y."/>
            <person name="Murrell J.C."/>
        </authorList>
    </citation>
    <scope>NUCLEOTIDE SEQUENCE [LARGE SCALE GENOMIC DNA]</scope>
    <source>
        <strain evidence="2">L4</strain>
    </source>
</reference>
<gene>
    <name evidence="2" type="ORF">LP43_1282</name>
</gene>
<dbReference type="SUPFAM" id="SSF51182">
    <property type="entry name" value="RmlC-like cupins"/>
    <property type="match status" value="1"/>
</dbReference>
<protein>
    <recommendedName>
        <fullName evidence="1">(S)-ureidoglycine aminohydrolase cupin domain-containing protein</fullName>
    </recommendedName>
</protein>
<dbReference type="InterPro" id="IPR011051">
    <property type="entry name" value="RmlC_Cupin_sf"/>
</dbReference>
<organism evidence="2 3">
    <name type="scientific">Methylophaga thiooxydans</name>
    <dbReference type="NCBI Taxonomy" id="392484"/>
    <lineage>
        <taxon>Bacteria</taxon>
        <taxon>Pseudomonadati</taxon>
        <taxon>Pseudomonadota</taxon>
        <taxon>Gammaproteobacteria</taxon>
        <taxon>Thiotrichales</taxon>
        <taxon>Piscirickettsiaceae</taxon>
        <taxon>Methylophaga</taxon>
    </lineage>
</organism>